<organism evidence="1 2">
    <name type="scientific">Marinobacter salsuginis</name>
    <dbReference type="NCBI Taxonomy" id="418719"/>
    <lineage>
        <taxon>Bacteria</taxon>
        <taxon>Pseudomonadati</taxon>
        <taxon>Pseudomonadota</taxon>
        <taxon>Gammaproteobacteria</taxon>
        <taxon>Pseudomonadales</taxon>
        <taxon>Marinobacteraceae</taxon>
        <taxon>Marinobacter</taxon>
    </lineage>
</organism>
<comment type="caution">
    <text evidence="1">The sequence shown here is derived from an EMBL/GenBank/DDBJ whole genome shotgun (WGS) entry which is preliminary data.</text>
</comment>
<reference evidence="1 2" key="1">
    <citation type="journal article" date="2019" name="J. Gen. Appl. Microbiol.">
        <title>Aerobic degradation of cis-dichloroethene by the marine bacterium Marinobacter salsuginis strain 5N-3.</title>
        <authorList>
            <person name="Inoue Y."/>
            <person name="Fukunaga Y."/>
            <person name="Katsumata H."/>
            <person name="Ohji S."/>
            <person name="Hosoyama A."/>
            <person name="Mori K."/>
            <person name="Ando K."/>
        </authorList>
    </citation>
    <scope>NUCLEOTIDE SEQUENCE [LARGE SCALE GENOMIC DNA]</scope>
    <source>
        <strain evidence="1 2">NBRC 109114</strain>
    </source>
</reference>
<evidence type="ECO:0000313" key="2">
    <source>
        <dbReference type="Proteomes" id="UP000387223"/>
    </source>
</evidence>
<dbReference type="AlphaFoldDB" id="A0A5M3Q1V2"/>
<dbReference type="RefSeq" id="WP_136631095.1">
    <property type="nucleotide sequence ID" value="NZ_BGZI01000020.1"/>
</dbReference>
<accession>A0A5M3Q1V2</accession>
<protein>
    <submittedName>
        <fullName evidence="1">Uncharacterized protein</fullName>
    </submittedName>
</protein>
<evidence type="ECO:0000313" key="1">
    <source>
        <dbReference type="EMBL" id="GBO89198.1"/>
    </source>
</evidence>
<name>A0A5M3Q1V2_9GAMM</name>
<gene>
    <name evidence="1" type="ORF">MSSD14B_28660</name>
</gene>
<proteinExistence type="predicted"/>
<sequence length="65" mass="7755">MKQRHTKESLERRASRLEDKIERLSKADPDANHWEIQHCYEEAGRLREWAEHGCLIGNPTSTWRP</sequence>
<dbReference type="Proteomes" id="UP000387223">
    <property type="component" value="Unassembled WGS sequence"/>
</dbReference>
<dbReference type="EMBL" id="BGZI01000020">
    <property type="protein sequence ID" value="GBO89198.1"/>
    <property type="molecule type" value="Genomic_DNA"/>
</dbReference>